<evidence type="ECO:0000313" key="1">
    <source>
        <dbReference type="EMBL" id="RIV30252.1"/>
    </source>
</evidence>
<accession>A0A418MMV4</accession>
<dbReference type="EMBL" id="QXEC01000046">
    <property type="protein sequence ID" value="RIV30252.1"/>
    <property type="molecule type" value="Genomic_DNA"/>
</dbReference>
<name>A0A418MMV4_9ACTN</name>
<organism evidence="1 2">
    <name type="scientific">Micromonospora radicis</name>
    <dbReference type="NCBI Taxonomy" id="1894971"/>
    <lineage>
        <taxon>Bacteria</taxon>
        <taxon>Bacillati</taxon>
        <taxon>Actinomycetota</taxon>
        <taxon>Actinomycetes</taxon>
        <taxon>Micromonosporales</taxon>
        <taxon>Micromonosporaceae</taxon>
        <taxon>Micromonospora</taxon>
    </lineage>
</organism>
<gene>
    <name evidence="1" type="ORF">D2L64_26270</name>
</gene>
<keyword evidence="2" id="KW-1185">Reference proteome</keyword>
<evidence type="ECO:0000313" key="2">
    <source>
        <dbReference type="Proteomes" id="UP000283832"/>
    </source>
</evidence>
<reference evidence="1 2" key="1">
    <citation type="submission" date="2018-08" db="EMBL/GenBank/DDBJ databases">
        <title>Jishengella sp. nov., isolated from a root of Azadirachta indica A. Juss. var. siamensis Valenton.</title>
        <authorList>
            <person name="Kuncharoen N."/>
            <person name="Tanasupawat S."/>
            <person name="Kudo T."/>
            <person name="Ohkuma M."/>
        </authorList>
    </citation>
    <scope>NUCLEOTIDE SEQUENCE [LARGE SCALE GENOMIC DNA]</scope>
    <source>
        <strain evidence="1 2">AZ1-13</strain>
    </source>
</reference>
<dbReference type="OrthoDB" id="3403794at2"/>
<dbReference type="AlphaFoldDB" id="A0A418MMV4"/>
<proteinExistence type="predicted"/>
<protein>
    <submittedName>
        <fullName evidence="1">Uncharacterized protein</fullName>
    </submittedName>
</protein>
<sequence>MEAHVRVAYCDKAANWIGTDPADLERPYVEFSVPAEDGLHLSLNPEHARGLAAALLRAADTADAAFRGDVAQ</sequence>
<comment type="caution">
    <text evidence="1">The sequence shown here is derived from an EMBL/GenBank/DDBJ whole genome shotgun (WGS) entry which is preliminary data.</text>
</comment>
<dbReference type="Proteomes" id="UP000283832">
    <property type="component" value="Unassembled WGS sequence"/>
</dbReference>